<dbReference type="AlphaFoldDB" id="A0A8K0C565"/>
<proteinExistence type="predicted"/>
<evidence type="ECO:0000256" key="1">
    <source>
        <dbReference type="SAM" id="Coils"/>
    </source>
</evidence>
<feature type="region of interest" description="Disordered" evidence="2">
    <location>
        <begin position="414"/>
        <end position="435"/>
    </location>
</feature>
<evidence type="ECO:0000313" key="5">
    <source>
        <dbReference type="Proteomes" id="UP000801492"/>
    </source>
</evidence>
<name>A0A8K0C565_IGNLU</name>
<evidence type="ECO:0000313" key="4">
    <source>
        <dbReference type="EMBL" id="KAF2878786.1"/>
    </source>
</evidence>
<comment type="caution">
    <text evidence="4">The sequence shown here is derived from an EMBL/GenBank/DDBJ whole genome shotgun (WGS) entry which is preliminary data.</text>
</comment>
<keyword evidence="5" id="KW-1185">Reference proteome</keyword>
<dbReference type="Pfam" id="PF02179">
    <property type="entry name" value="BAG"/>
    <property type="match status" value="1"/>
</dbReference>
<dbReference type="GO" id="GO:0051087">
    <property type="term" value="F:protein-folding chaperone binding"/>
    <property type="evidence" value="ECO:0007669"/>
    <property type="project" value="InterPro"/>
</dbReference>
<evidence type="ECO:0000256" key="2">
    <source>
        <dbReference type="SAM" id="MobiDB-lite"/>
    </source>
</evidence>
<dbReference type="EMBL" id="VTPC01091287">
    <property type="protein sequence ID" value="KAF2878786.1"/>
    <property type="molecule type" value="Genomic_DNA"/>
</dbReference>
<sequence length="519" mass="59372">MAEQQQPQPQREIKMGPVDLALYGFILCIHYPLKLTVATYKTSKAAIVKTVSLPKRILGYTFETAATLKHNAEKRISNTLSYARNTASTSVDATKNTITSTKDYTTNTTSNTINLARGAFVSTIDLARNTTTAAINTALYVPRKTVSAIKSTTTATTNLAKNTVSTGISCTRNSILYVGSLFSQAKTEANHQFETKINEPKLQYEKALSETANSITDYTLTKANAVKKDAEGIVKRGTNFVRNVTFLGFDFLKQLTEDINLNEQNDLKAAEPTNQFEKALQRFQAAAFETERQTLKAEITKLHEELKRNQQQNNPTFDKERLKCDKQIHDLQDQLTRIHLTYTQQKQHLIGEFEKECQQYKQEIQKLTHQLLQTQISYEQLNKQQVTGFDKERHQYQEEIQKLLQKVAKLKQDLSKHKDTNHSDDIPDEDDTHSEDPYVTEVFQKIDAVKKAAHDLKKKVAEFIGTEKDEAYLKINEQIIRHLIKLHNIESKGYNIIRKKRKEALRFVQKIQDELKSKI</sequence>
<accession>A0A8K0C565</accession>
<dbReference type="Gene3D" id="1.20.58.120">
    <property type="entry name" value="BAG domain"/>
    <property type="match status" value="1"/>
</dbReference>
<dbReference type="OrthoDB" id="6766184at2759"/>
<feature type="domain" description="BAG" evidence="3">
    <location>
        <begin position="445"/>
        <end position="519"/>
    </location>
</feature>
<keyword evidence="1" id="KW-0175">Coiled coil</keyword>
<organism evidence="4 5">
    <name type="scientific">Ignelater luminosus</name>
    <name type="common">Cucubano</name>
    <name type="synonym">Pyrophorus luminosus</name>
    <dbReference type="NCBI Taxonomy" id="2038154"/>
    <lineage>
        <taxon>Eukaryota</taxon>
        <taxon>Metazoa</taxon>
        <taxon>Ecdysozoa</taxon>
        <taxon>Arthropoda</taxon>
        <taxon>Hexapoda</taxon>
        <taxon>Insecta</taxon>
        <taxon>Pterygota</taxon>
        <taxon>Neoptera</taxon>
        <taxon>Endopterygota</taxon>
        <taxon>Coleoptera</taxon>
        <taxon>Polyphaga</taxon>
        <taxon>Elateriformia</taxon>
        <taxon>Elateroidea</taxon>
        <taxon>Elateridae</taxon>
        <taxon>Agrypninae</taxon>
        <taxon>Pyrophorini</taxon>
        <taxon>Ignelater</taxon>
    </lineage>
</organism>
<evidence type="ECO:0000259" key="3">
    <source>
        <dbReference type="PROSITE" id="PS51035"/>
    </source>
</evidence>
<dbReference type="Proteomes" id="UP000801492">
    <property type="component" value="Unassembled WGS sequence"/>
</dbReference>
<dbReference type="InterPro" id="IPR036533">
    <property type="entry name" value="BAG_dom_sf"/>
</dbReference>
<gene>
    <name evidence="4" type="ORF">ILUMI_27385</name>
</gene>
<dbReference type="SUPFAM" id="SSF63491">
    <property type="entry name" value="BAG domain"/>
    <property type="match status" value="1"/>
</dbReference>
<dbReference type="InterPro" id="IPR003103">
    <property type="entry name" value="BAG_domain"/>
</dbReference>
<feature type="coiled-coil region" evidence="1">
    <location>
        <begin position="285"/>
        <end position="312"/>
    </location>
</feature>
<reference evidence="4" key="1">
    <citation type="submission" date="2019-08" db="EMBL/GenBank/DDBJ databases">
        <title>The genome of the North American firefly Photinus pyralis.</title>
        <authorList>
            <consortium name="Photinus pyralis genome working group"/>
            <person name="Fallon T.R."/>
            <person name="Sander Lower S.E."/>
            <person name="Weng J.-K."/>
        </authorList>
    </citation>
    <scope>NUCLEOTIDE SEQUENCE</scope>
    <source>
        <strain evidence="4">TRF0915ILg1</strain>
        <tissue evidence="4">Whole body</tissue>
    </source>
</reference>
<protein>
    <recommendedName>
        <fullName evidence="3">BAG domain-containing protein</fullName>
    </recommendedName>
</protein>
<dbReference type="PROSITE" id="PS51035">
    <property type="entry name" value="BAG"/>
    <property type="match status" value="1"/>
</dbReference>
<feature type="compositionally biased region" description="Basic and acidic residues" evidence="2">
    <location>
        <begin position="414"/>
        <end position="425"/>
    </location>
</feature>